<dbReference type="PANTHER" id="PTHR45766:SF6">
    <property type="entry name" value="SWI_SNF-RELATED MATRIX-ASSOCIATED ACTIN-DEPENDENT REGULATOR OF CHROMATIN SUBFAMILY A-LIKE PROTEIN 1"/>
    <property type="match status" value="1"/>
</dbReference>
<dbReference type="SMART" id="SM00487">
    <property type="entry name" value="DEXDc"/>
    <property type="match status" value="1"/>
</dbReference>
<dbReference type="Gene3D" id="3.40.50.300">
    <property type="entry name" value="P-loop containing nucleotide triphosphate hydrolases"/>
    <property type="match status" value="1"/>
</dbReference>
<protein>
    <recommendedName>
        <fullName evidence="7">Helicase</fullName>
    </recommendedName>
</protein>
<dbReference type="InterPro" id="IPR001650">
    <property type="entry name" value="Helicase_C-like"/>
</dbReference>
<dbReference type="InterPro" id="IPR000330">
    <property type="entry name" value="SNF2_N"/>
</dbReference>
<proteinExistence type="predicted"/>
<evidence type="ECO:0000259" key="3">
    <source>
        <dbReference type="PROSITE" id="PS51192"/>
    </source>
</evidence>
<dbReference type="Gene3D" id="3.40.50.10810">
    <property type="entry name" value="Tandem AAA-ATPase domain"/>
    <property type="match status" value="1"/>
</dbReference>
<dbReference type="InterPro" id="IPR049730">
    <property type="entry name" value="SNF2/RAD54-like_C"/>
</dbReference>
<accession>A0ABP5DVA9</accession>
<dbReference type="EMBL" id="BAAAOH010000001">
    <property type="protein sequence ID" value="GAA1986406.1"/>
    <property type="molecule type" value="Genomic_DNA"/>
</dbReference>
<dbReference type="InterPro" id="IPR014001">
    <property type="entry name" value="Helicase_ATP-bd"/>
</dbReference>
<dbReference type="InterPro" id="IPR027417">
    <property type="entry name" value="P-loop_NTPase"/>
</dbReference>
<dbReference type="InterPro" id="IPR038718">
    <property type="entry name" value="SNF2-like_sf"/>
</dbReference>
<evidence type="ECO:0000256" key="2">
    <source>
        <dbReference type="SAM" id="MobiDB-lite"/>
    </source>
</evidence>
<organism evidence="5 6">
    <name type="scientific">Microbacterium pumilum</name>
    <dbReference type="NCBI Taxonomy" id="344165"/>
    <lineage>
        <taxon>Bacteria</taxon>
        <taxon>Bacillati</taxon>
        <taxon>Actinomycetota</taxon>
        <taxon>Actinomycetes</taxon>
        <taxon>Micrococcales</taxon>
        <taxon>Microbacteriaceae</taxon>
        <taxon>Microbacterium</taxon>
    </lineage>
</organism>
<feature type="region of interest" description="Disordered" evidence="2">
    <location>
        <begin position="1"/>
        <end position="21"/>
    </location>
</feature>
<dbReference type="Pfam" id="PF00176">
    <property type="entry name" value="SNF2-rel_dom"/>
    <property type="match status" value="1"/>
</dbReference>
<name>A0ABP5DVA9_9MICO</name>
<keyword evidence="1" id="KW-0378">Hydrolase</keyword>
<sequence length="715" mass="78007">MPTTATAAQRRRRTPSARRDDEAPIIPILARKVREVEAKAQRGKLGPTNRVKFQVIAFLVREERARVKADTELTDGARAELLKRLDGVATILAKTAARDTSLIQLLEVDQAASPVARRMRRDWLLESGAELAPDELIITDVAPAATNVVPPALAERQVVPPSIESRQLAHPFLPPDLSLRTPKQTPRRRLDGWELMGPLYKAFETGAGGSSASMELPPVPEFDRLSPKGLEVMPHQSRFIEAVREGHRTFLLADEPGLGKTAESVLAASVAGAYPLLAVVPNVVKMNWAREVERWTPQRRATVIQGDGEDVDAFADVFIVNYEILDRHLSWLGSLGLKGMVVDEAHFIKNLTSQRSQNVLALAARIREQVRDPLLLALTGTPLINDVEDFDAIWRYLGWTTGEKPGSALMERLDDTGLTPADKAFYPEAREAVISMGIVRRKKKDVAADLPDKLIADLPVELDDEFGRSIRQAERELGERLAARYRRIIEARGGSRVAPGEVDADIVRLVAQNELDESKAAGTGSENVFTMVRKIGQAKALLAADYTVQLQRSVGKVVFFAKHIDVMDAAEAHFAGAGIRTISIRGDQTTPVRQLAIDAFNNDPGVGVAVCSLTAAGVGLNMQAASNVVLAELSWTAAEQTQAIDRVHRIGQDEPVTAWRIIAAHTIDTKIAELIDSKQGLAARALDGEAVDPQSSDSVQLSALMHLVRRALGAD</sequence>
<dbReference type="CDD" id="cd17919">
    <property type="entry name" value="DEXHc_Snf"/>
    <property type="match status" value="1"/>
</dbReference>
<reference evidence="6" key="1">
    <citation type="journal article" date="2019" name="Int. J. Syst. Evol. Microbiol.">
        <title>The Global Catalogue of Microorganisms (GCM) 10K type strain sequencing project: providing services to taxonomists for standard genome sequencing and annotation.</title>
        <authorList>
            <consortium name="The Broad Institute Genomics Platform"/>
            <consortium name="The Broad Institute Genome Sequencing Center for Infectious Disease"/>
            <person name="Wu L."/>
            <person name="Ma J."/>
        </authorList>
    </citation>
    <scope>NUCLEOTIDE SEQUENCE [LARGE SCALE GENOMIC DNA]</scope>
    <source>
        <strain evidence="6">JCM 14902</strain>
    </source>
</reference>
<dbReference type="PROSITE" id="PS51192">
    <property type="entry name" value="HELICASE_ATP_BIND_1"/>
    <property type="match status" value="1"/>
</dbReference>
<feature type="domain" description="Helicase ATP-binding" evidence="3">
    <location>
        <begin position="241"/>
        <end position="390"/>
    </location>
</feature>
<feature type="domain" description="Helicase C-terminal" evidence="4">
    <location>
        <begin position="546"/>
        <end position="699"/>
    </location>
</feature>
<dbReference type="SMART" id="SM00490">
    <property type="entry name" value="HELICc"/>
    <property type="match status" value="1"/>
</dbReference>
<keyword evidence="6" id="KW-1185">Reference proteome</keyword>
<dbReference type="SUPFAM" id="SSF52540">
    <property type="entry name" value="P-loop containing nucleoside triphosphate hydrolases"/>
    <property type="match status" value="2"/>
</dbReference>
<dbReference type="PANTHER" id="PTHR45766">
    <property type="entry name" value="DNA ANNEALING HELICASE AND ENDONUCLEASE ZRANB3 FAMILY MEMBER"/>
    <property type="match status" value="1"/>
</dbReference>
<evidence type="ECO:0008006" key="7">
    <source>
        <dbReference type="Google" id="ProtNLM"/>
    </source>
</evidence>
<gene>
    <name evidence="5" type="ORF">GCM10009777_20620</name>
</gene>
<evidence type="ECO:0000313" key="5">
    <source>
        <dbReference type="EMBL" id="GAA1986406.1"/>
    </source>
</evidence>
<dbReference type="Proteomes" id="UP001500326">
    <property type="component" value="Unassembled WGS sequence"/>
</dbReference>
<dbReference type="Pfam" id="PF00271">
    <property type="entry name" value="Helicase_C"/>
    <property type="match status" value="1"/>
</dbReference>
<evidence type="ECO:0000313" key="6">
    <source>
        <dbReference type="Proteomes" id="UP001500326"/>
    </source>
</evidence>
<dbReference type="PROSITE" id="PS51194">
    <property type="entry name" value="HELICASE_CTER"/>
    <property type="match status" value="1"/>
</dbReference>
<evidence type="ECO:0000256" key="1">
    <source>
        <dbReference type="ARBA" id="ARBA00022801"/>
    </source>
</evidence>
<dbReference type="RefSeq" id="WP_344061441.1">
    <property type="nucleotide sequence ID" value="NZ_BAAAOH010000001.1"/>
</dbReference>
<dbReference type="CDD" id="cd18793">
    <property type="entry name" value="SF2_C_SNF"/>
    <property type="match status" value="1"/>
</dbReference>
<comment type="caution">
    <text evidence="5">The sequence shown here is derived from an EMBL/GenBank/DDBJ whole genome shotgun (WGS) entry which is preliminary data.</text>
</comment>
<evidence type="ECO:0000259" key="4">
    <source>
        <dbReference type="PROSITE" id="PS51194"/>
    </source>
</evidence>